<dbReference type="HAMAP" id="MF_00009">
    <property type="entry name" value="Endoribonucl_YbeY"/>
    <property type="match status" value="1"/>
</dbReference>
<keyword evidence="2 8" id="KW-0690">Ribosome biogenesis</keyword>
<evidence type="ECO:0000313" key="10">
    <source>
        <dbReference type="Proteomes" id="UP000092508"/>
    </source>
</evidence>
<evidence type="ECO:0000256" key="7">
    <source>
        <dbReference type="ARBA" id="ARBA00022833"/>
    </source>
</evidence>
<feature type="binding site" evidence="8">
    <location>
        <position position="147"/>
    </location>
    <ligand>
        <name>Zn(2+)</name>
        <dbReference type="ChEBI" id="CHEBI:29105"/>
        <note>catalytic</note>
    </ligand>
</feature>
<dbReference type="EMBL" id="LZMZ01000037">
    <property type="protein sequence ID" value="OBX75846.1"/>
    <property type="molecule type" value="Genomic_DNA"/>
</dbReference>
<dbReference type="InterPro" id="IPR002036">
    <property type="entry name" value="YbeY"/>
</dbReference>
<dbReference type="STRING" id="34059.A9308_09485"/>
<dbReference type="Gene3D" id="3.40.390.30">
    <property type="entry name" value="Metalloproteases ('zincins'), catalytic domain"/>
    <property type="match status" value="1"/>
</dbReference>
<protein>
    <recommendedName>
        <fullName evidence="8">Endoribonuclease YbeY</fullName>
        <ecNumber evidence="8">3.1.-.-</ecNumber>
    </recommendedName>
</protein>
<dbReference type="RefSeq" id="WP_067238132.1">
    <property type="nucleotide sequence ID" value="NZ_LZMZ01000037.1"/>
</dbReference>
<keyword evidence="4 8" id="KW-0479">Metal-binding</keyword>
<comment type="subcellular location">
    <subcellularLocation>
        <location evidence="8">Cytoplasm</location>
    </subcellularLocation>
</comment>
<keyword evidence="7 8" id="KW-0862">Zinc</keyword>
<keyword evidence="8" id="KW-0698">rRNA processing</keyword>
<feature type="binding site" evidence="8">
    <location>
        <position position="143"/>
    </location>
    <ligand>
        <name>Zn(2+)</name>
        <dbReference type="ChEBI" id="CHEBI:29105"/>
        <note>catalytic</note>
    </ligand>
</feature>
<keyword evidence="6 8" id="KW-0378">Hydrolase</keyword>
<dbReference type="SUPFAM" id="SSF55486">
    <property type="entry name" value="Metalloproteases ('zincins'), catalytic domain"/>
    <property type="match status" value="1"/>
</dbReference>
<evidence type="ECO:0000313" key="9">
    <source>
        <dbReference type="EMBL" id="OBX75846.1"/>
    </source>
</evidence>
<dbReference type="GO" id="GO:0006364">
    <property type="term" value="P:rRNA processing"/>
    <property type="evidence" value="ECO:0007669"/>
    <property type="project" value="UniProtKB-UniRule"/>
</dbReference>
<evidence type="ECO:0000256" key="2">
    <source>
        <dbReference type="ARBA" id="ARBA00022517"/>
    </source>
</evidence>
<dbReference type="Pfam" id="PF02130">
    <property type="entry name" value="YbeY"/>
    <property type="match status" value="1"/>
</dbReference>
<evidence type="ECO:0000256" key="1">
    <source>
        <dbReference type="ARBA" id="ARBA00010875"/>
    </source>
</evidence>
<dbReference type="GO" id="GO:0004222">
    <property type="term" value="F:metalloendopeptidase activity"/>
    <property type="evidence" value="ECO:0007669"/>
    <property type="project" value="InterPro"/>
</dbReference>
<dbReference type="GO" id="GO:0005737">
    <property type="term" value="C:cytoplasm"/>
    <property type="evidence" value="ECO:0007669"/>
    <property type="project" value="UniProtKB-SubCell"/>
</dbReference>
<feature type="binding site" evidence="8">
    <location>
        <position position="153"/>
    </location>
    <ligand>
        <name>Zn(2+)</name>
        <dbReference type="ChEBI" id="CHEBI:29105"/>
        <note>catalytic</note>
    </ligand>
</feature>
<dbReference type="GO" id="GO:0008270">
    <property type="term" value="F:zinc ion binding"/>
    <property type="evidence" value="ECO:0007669"/>
    <property type="project" value="UniProtKB-UniRule"/>
</dbReference>
<organism evidence="9 10">
    <name type="scientific">Faucicola atlantae</name>
    <dbReference type="NCBI Taxonomy" id="34059"/>
    <lineage>
        <taxon>Bacteria</taxon>
        <taxon>Pseudomonadati</taxon>
        <taxon>Pseudomonadota</taxon>
        <taxon>Gammaproteobacteria</taxon>
        <taxon>Moraxellales</taxon>
        <taxon>Moraxellaceae</taxon>
        <taxon>Faucicola</taxon>
    </lineage>
</organism>
<evidence type="ECO:0000256" key="8">
    <source>
        <dbReference type="HAMAP-Rule" id="MF_00009"/>
    </source>
</evidence>
<keyword evidence="3 8" id="KW-0540">Nuclease</keyword>
<dbReference type="AlphaFoldDB" id="A0A1B8Q9Q2"/>
<keyword evidence="8" id="KW-0963">Cytoplasm</keyword>
<accession>A0A1B8Q9Q2</accession>
<dbReference type="PANTHER" id="PTHR46986:SF1">
    <property type="entry name" value="ENDORIBONUCLEASE YBEY, CHLOROPLASTIC"/>
    <property type="match status" value="1"/>
</dbReference>
<comment type="similarity">
    <text evidence="1 8">Belongs to the endoribonuclease YbeY family.</text>
</comment>
<comment type="function">
    <text evidence="8">Single strand-specific metallo-endoribonuclease involved in late-stage 70S ribosome quality control and in maturation of the 3' terminus of the 16S rRNA.</text>
</comment>
<dbReference type="InterPro" id="IPR020549">
    <property type="entry name" value="YbeY_CS"/>
</dbReference>
<evidence type="ECO:0000256" key="3">
    <source>
        <dbReference type="ARBA" id="ARBA00022722"/>
    </source>
</evidence>
<dbReference type="Proteomes" id="UP000092508">
    <property type="component" value="Unassembled WGS sequence"/>
</dbReference>
<name>A0A1B8Q9Q2_9GAMM</name>
<proteinExistence type="inferred from homology"/>
<dbReference type="GO" id="GO:0004521">
    <property type="term" value="F:RNA endonuclease activity"/>
    <property type="evidence" value="ECO:0007669"/>
    <property type="project" value="UniProtKB-UniRule"/>
</dbReference>
<comment type="cofactor">
    <cofactor evidence="8">
        <name>Zn(2+)</name>
        <dbReference type="ChEBI" id="CHEBI:29105"/>
    </cofactor>
    <text evidence="8">Binds 1 zinc ion.</text>
</comment>
<evidence type="ECO:0000256" key="6">
    <source>
        <dbReference type="ARBA" id="ARBA00022801"/>
    </source>
</evidence>
<gene>
    <name evidence="8" type="primary">ybeY</name>
    <name evidence="9" type="ORF">A9308_09485</name>
</gene>
<evidence type="ECO:0000256" key="5">
    <source>
        <dbReference type="ARBA" id="ARBA00022759"/>
    </source>
</evidence>
<comment type="caution">
    <text evidence="9">The sequence shown here is derived from an EMBL/GenBank/DDBJ whole genome shotgun (WGS) entry which is preliminary data.</text>
</comment>
<dbReference type="OrthoDB" id="9807740at2"/>
<dbReference type="PROSITE" id="PS01306">
    <property type="entry name" value="UPF0054"/>
    <property type="match status" value="1"/>
</dbReference>
<keyword evidence="5 8" id="KW-0255">Endonuclease</keyword>
<reference evidence="9 10" key="1">
    <citation type="submission" date="2016-06" db="EMBL/GenBank/DDBJ databases">
        <title>Draft genome of Moraxella atlantae CCUG 66109.</title>
        <authorList>
            <person name="Salva-Serra F."/>
            <person name="Engstrom-Jakobsson H."/>
            <person name="Thorell K."/>
            <person name="Gonzales-Siles L."/>
            <person name="Karlsson R."/>
            <person name="Boulund F."/>
            <person name="Engstrand L."/>
            <person name="Kristiansson E."/>
            <person name="Moore E."/>
        </authorList>
    </citation>
    <scope>NUCLEOTIDE SEQUENCE [LARGE SCALE GENOMIC DNA]</scope>
    <source>
        <strain evidence="9 10">CCUG 66109</strain>
    </source>
</reference>
<dbReference type="InterPro" id="IPR023091">
    <property type="entry name" value="MetalPrtase_cat_dom_sf_prd"/>
</dbReference>
<sequence>MKPIYHDVVISFSDTLAQEADFAELTKFYDQAQVSHWLVHLLTYLQAQPNAWVHDDLLALDLPYELSLYITEPNEARALNLAYRGKDYATNILSYPANLPAEVADQLPRVPLGELVICHAVVAKQAAEQGKPLAAHVTHLMVHGMLHLLGFDHELGQAEQDEMERIEIAVLADLGVANPYELP</sequence>
<dbReference type="NCBIfam" id="TIGR00043">
    <property type="entry name" value="rRNA maturation RNase YbeY"/>
    <property type="match status" value="1"/>
</dbReference>
<evidence type="ECO:0000256" key="4">
    <source>
        <dbReference type="ARBA" id="ARBA00022723"/>
    </source>
</evidence>
<dbReference type="EC" id="3.1.-.-" evidence="8"/>
<dbReference type="PANTHER" id="PTHR46986">
    <property type="entry name" value="ENDORIBONUCLEASE YBEY, CHLOROPLASTIC"/>
    <property type="match status" value="1"/>
</dbReference>